<dbReference type="InterPro" id="IPR011204">
    <property type="entry name" value="Virulence_RhuM-like"/>
</dbReference>
<reference evidence="1 2" key="1">
    <citation type="submission" date="2019-10" db="EMBL/GenBank/DDBJ databases">
        <title>Whole genome shotgun sequence of Acrocarpospora macrocephala NBRC 16266.</title>
        <authorList>
            <person name="Ichikawa N."/>
            <person name="Kimura A."/>
            <person name="Kitahashi Y."/>
            <person name="Komaki H."/>
            <person name="Oguchi A."/>
        </authorList>
    </citation>
    <scope>NUCLEOTIDE SEQUENCE [LARGE SCALE GENOMIC DNA]</scope>
    <source>
        <strain evidence="1 2">NBRC 16266</strain>
    </source>
</reference>
<dbReference type="PANTHER" id="PTHR35810:SF1">
    <property type="entry name" value="CYTOPLASMIC PROTEIN"/>
    <property type="match status" value="1"/>
</dbReference>
<dbReference type="EMBL" id="BLAE01000063">
    <property type="protein sequence ID" value="GES14678.1"/>
    <property type="molecule type" value="Genomic_DNA"/>
</dbReference>
<dbReference type="OrthoDB" id="9802752at2"/>
<dbReference type="Proteomes" id="UP000331127">
    <property type="component" value="Unassembled WGS sequence"/>
</dbReference>
<evidence type="ECO:0000313" key="2">
    <source>
        <dbReference type="Proteomes" id="UP000331127"/>
    </source>
</evidence>
<proteinExistence type="predicted"/>
<protein>
    <submittedName>
        <fullName evidence="1">2-hydroxyacid dehydrogenase</fullName>
    </submittedName>
</protein>
<gene>
    <name evidence="1" type="ORF">Amac_082750</name>
</gene>
<sequence>MTEAPGELILYTTEDGRTQMQFRPVDGTVWLSQAQMAALFDTGVPGINKHISNILQEGELGEATISKMEIVRFEGDREVRREITIYNLEMILAVGYRVRSPRGVQFRQWATTVLSEYLVKGFAMNDERLKDPRADYFDELLQRIRDIRASEKRFYQKVRDVFATSLDYDPASATSRDAYAKIQNKLTYAITEQTSAELVLARADPGKPNMGLTSWKATRVRKGDIIVAKNYLTADEIEDFNRLTTQFLDFAEGRAKRRQTTTMSEWVVQTDRFIEFNELPLLKNAGKVSHKDMEAIVCERYGEFGARRRSQEAIEADKEDAEILAADEREVLAELERVEGEITGRGTPD</sequence>
<dbReference type="PANTHER" id="PTHR35810">
    <property type="entry name" value="CYTOPLASMIC PROTEIN-RELATED"/>
    <property type="match status" value="1"/>
</dbReference>
<dbReference type="Pfam" id="PF13310">
    <property type="entry name" value="Virulence_RhuM"/>
    <property type="match status" value="1"/>
</dbReference>
<accession>A0A5M3X9C7</accession>
<keyword evidence="2" id="KW-1185">Reference proteome</keyword>
<name>A0A5M3X9C7_9ACTN</name>
<dbReference type="PIRSF" id="PIRSF015268">
    <property type="entry name" value="Virulence_RhuM"/>
    <property type="match status" value="1"/>
</dbReference>
<evidence type="ECO:0000313" key="1">
    <source>
        <dbReference type="EMBL" id="GES14678.1"/>
    </source>
</evidence>
<comment type="caution">
    <text evidence="1">The sequence shown here is derived from an EMBL/GenBank/DDBJ whole genome shotgun (WGS) entry which is preliminary data.</text>
</comment>
<organism evidence="1 2">
    <name type="scientific">Acrocarpospora macrocephala</name>
    <dbReference type="NCBI Taxonomy" id="150177"/>
    <lineage>
        <taxon>Bacteria</taxon>
        <taxon>Bacillati</taxon>
        <taxon>Actinomycetota</taxon>
        <taxon>Actinomycetes</taxon>
        <taxon>Streptosporangiales</taxon>
        <taxon>Streptosporangiaceae</taxon>
        <taxon>Acrocarpospora</taxon>
    </lineage>
</organism>
<dbReference type="AlphaFoldDB" id="A0A5M3X9C7"/>
<dbReference type="RefSeq" id="WP_155359844.1">
    <property type="nucleotide sequence ID" value="NZ_BAAAHL010000067.1"/>
</dbReference>